<dbReference type="EMBL" id="JAVDWN010000010">
    <property type="protein sequence ID" value="MDR7164856.1"/>
    <property type="molecule type" value="Genomic_DNA"/>
</dbReference>
<dbReference type="RefSeq" id="WP_310114084.1">
    <property type="nucleotide sequence ID" value="NZ_JAVDTN010000017.1"/>
</dbReference>
<name>A0AAW8NCU7_PSEOX</name>
<proteinExistence type="predicted"/>
<dbReference type="GeneID" id="97424193"/>
<feature type="region of interest" description="Disordered" evidence="1">
    <location>
        <begin position="40"/>
        <end position="96"/>
    </location>
</feature>
<feature type="compositionally biased region" description="Low complexity" evidence="1">
    <location>
        <begin position="80"/>
        <end position="96"/>
    </location>
</feature>
<evidence type="ECO:0000313" key="2">
    <source>
        <dbReference type="EMBL" id="MDR7164856.1"/>
    </source>
</evidence>
<evidence type="ECO:0000313" key="3">
    <source>
        <dbReference type="Proteomes" id="UP001262032"/>
    </source>
</evidence>
<evidence type="ECO:0000256" key="1">
    <source>
        <dbReference type="SAM" id="MobiDB-lite"/>
    </source>
</evidence>
<protein>
    <submittedName>
        <fullName evidence="2">Peptidoglycan hydrolase CwlO-like protein</fullName>
    </submittedName>
</protein>
<sequence length="96" mass="9977">MTLKAKLPTFEKGSADLGKQLREQLAVVVELCEAIERLEAALAPKEADTSAGDEGAEGEPEDKQEAPEAASDESAEEKAPAATKPASKPATRASAK</sequence>
<dbReference type="AlphaFoldDB" id="A0AAW8NCU7"/>
<dbReference type="Proteomes" id="UP001262032">
    <property type="component" value="Unassembled WGS sequence"/>
</dbReference>
<dbReference type="GO" id="GO:0016787">
    <property type="term" value="F:hydrolase activity"/>
    <property type="evidence" value="ECO:0007669"/>
    <property type="project" value="UniProtKB-KW"/>
</dbReference>
<keyword evidence="2" id="KW-0378">Hydrolase</keyword>
<organism evidence="2 3">
    <name type="scientific">Pseudarthrobacter oxydans</name>
    <name type="common">Arthrobacter oxydans</name>
    <dbReference type="NCBI Taxonomy" id="1671"/>
    <lineage>
        <taxon>Bacteria</taxon>
        <taxon>Bacillati</taxon>
        <taxon>Actinomycetota</taxon>
        <taxon>Actinomycetes</taxon>
        <taxon>Micrococcales</taxon>
        <taxon>Micrococcaceae</taxon>
        <taxon>Pseudarthrobacter</taxon>
    </lineage>
</organism>
<accession>A0AAW8NCU7</accession>
<reference evidence="2" key="1">
    <citation type="submission" date="2023-07" db="EMBL/GenBank/DDBJ databases">
        <title>Sorghum-associated microbial communities from plants grown in Nebraska, USA.</title>
        <authorList>
            <person name="Schachtman D."/>
        </authorList>
    </citation>
    <scope>NUCLEOTIDE SEQUENCE</scope>
    <source>
        <strain evidence="2">BE261</strain>
    </source>
</reference>
<comment type="caution">
    <text evidence="2">The sequence shown here is derived from an EMBL/GenBank/DDBJ whole genome shotgun (WGS) entry which is preliminary data.</text>
</comment>
<gene>
    <name evidence="2" type="ORF">J2X12_002894</name>
</gene>